<dbReference type="InterPro" id="IPR001650">
    <property type="entry name" value="Helicase_C-like"/>
</dbReference>
<evidence type="ECO:0000256" key="8">
    <source>
        <dbReference type="SAM" id="MobiDB-lite"/>
    </source>
</evidence>
<dbReference type="AlphaFoldDB" id="D8RZT8"/>
<dbReference type="InterPro" id="IPR038718">
    <property type="entry name" value="SNF2-like_sf"/>
</dbReference>
<dbReference type="GO" id="GO:0016787">
    <property type="term" value="F:hydrolase activity"/>
    <property type="evidence" value="ECO:0007669"/>
    <property type="project" value="UniProtKB-KW"/>
</dbReference>
<evidence type="ECO:0000259" key="10">
    <source>
        <dbReference type="PROSITE" id="PS51194"/>
    </source>
</evidence>
<evidence type="ECO:0000313" key="11">
    <source>
        <dbReference type="EMBL" id="EFJ22210.1"/>
    </source>
</evidence>
<keyword evidence="6" id="KW-0233">DNA recombination</keyword>
<feature type="region of interest" description="Disordered" evidence="8">
    <location>
        <begin position="1"/>
        <end position="23"/>
    </location>
</feature>
<keyword evidence="4" id="KW-0347">Helicase</keyword>
<dbReference type="Gene3D" id="3.40.50.300">
    <property type="entry name" value="P-loop containing nucleotide triphosphate hydrolases"/>
    <property type="match status" value="1"/>
</dbReference>
<dbReference type="SMART" id="SM00487">
    <property type="entry name" value="DEXDc"/>
    <property type="match status" value="1"/>
</dbReference>
<feature type="domain" description="Helicase ATP-binding" evidence="9">
    <location>
        <begin position="89"/>
        <end position="260"/>
    </location>
</feature>
<dbReference type="CDD" id="cd18793">
    <property type="entry name" value="SF2_C_SNF"/>
    <property type="match status" value="1"/>
</dbReference>
<dbReference type="Proteomes" id="UP000001514">
    <property type="component" value="Unassembled WGS sequence"/>
</dbReference>
<keyword evidence="3" id="KW-0378">Hydrolase</keyword>
<comment type="similarity">
    <text evidence="1">Belongs to the SNF2/RAD54 helicase family.</text>
</comment>
<organism evidence="12">
    <name type="scientific">Selaginella moellendorffii</name>
    <name type="common">Spikemoss</name>
    <dbReference type="NCBI Taxonomy" id="88036"/>
    <lineage>
        <taxon>Eukaryota</taxon>
        <taxon>Viridiplantae</taxon>
        <taxon>Streptophyta</taxon>
        <taxon>Embryophyta</taxon>
        <taxon>Tracheophyta</taxon>
        <taxon>Lycopodiopsida</taxon>
        <taxon>Selaginellales</taxon>
        <taxon>Selaginellaceae</taxon>
        <taxon>Selaginella</taxon>
    </lineage>
</organism>
<evidence type="ECO:0000256" key="3">
    <source>
        <dbReference type="ARBA" id="ARBA00022801"/>
    </source>
</evidence>
<dbReference type="PANTHER" id="PTHR45629:SF7">
    <property type="entry name" value="DNA EXCISION REPAIR PROTEIN ERCC-6-RELATED"/>
    <property type="match status" value="1"/>
</dbReference>
<dbReference type="eggNOG" id="KOG0387">
    <property type="taxonomic scope" value="Eukaryota"/>
</dbReference>
<dbReference type="InterPro" id="IPR014001">
    <property type="entry name" value="Helicase_ATP-bd"/>
</dbReference>
<dbReference type="SUPFAM" id="SSF52540">
    <property type="entry name" value="P-loop containing nucleoside triphosphate hydrolases"/>
    <property type="match status" value="2"/>
</dbReference>
<evidence type="ECO:0000256" key="5">
    <source>
        <dbReference type="ARBA" id="ARBA00022840"/>
    </source>
</evidence>
<dbReference type="PROSITE" id="PS51192">
    <property type="entry name" value="HELICASE_ATP_BIND_1"/>
    <property type="match status" value="1"/>
</dbReference>
<dbReference type="Pfam" id="PF00176">
    <property type="entry name" value="SNF2-rel_dom"/>
    <property type="match status" value="1"/>
</dbReference>
<gene>
    <name evidence="11" type="ORF">SELMODRAFT_105336</name>
</gene>
<keyword evidence="5" id="KW-0067">ATP-binding</keyword>
<protein>
    <recommendedName>
        <fullName evidence="13">SNF2 family DNA-dependent ATPase</fullName>
    </recommendedName>
</protein>
<dbReference type="GO" id="GO:0004386">
    <property type="term" value="F:helicase activity"/>
    <property type="evidence" value="ECO:0007669"/>
    <property type="project" value="UniProtKB-KW"/>
</dbReference>
<feature type="coiled-coil region" evidence="7">
    <location>
        <begin position="712"/>
        <end position="773"/>
    </location>
</feature>
<evidence type="ECO:0000256" key="2">
    <source>
        <dbReference type="ARBA" id="ARBA00022741"/>
    </source>
</evidence>
<name>D8RZT8_SELML</name>
<proteinExistence type="inferred from homology"/>
<dbReference type="GO" id="GO:0006310">
    <property type="term" value="P:DNA recombination"/>
    <property type="evidence" value="ECO:0007669"/>
    <property type="project" value="UniProtKB-KW"/>
</dbReference>
<dbReference type="GO" id="GO:0005524">
    <property type="term" value="F:ATP binding"/>
    <property type="evidence" value="ECO:0007669"/>
    <property type="project" value="UniProtKB-KW"/>
</dbReference>
<dbReference type="InterPro" id="IPR049730">
    <property type="entry name" value="SNF2/RAD54-like_C"/>
</dbReference>
<evidence type="ECO:0000256" key="4">
    <source>
        <dbReference type="ARBA" id="ARBA00022806"/>
    </source>
</evidence>
<dbReference type="KEGG" id="smo:SELMODRAFT_105336"/>
<keyword evidence="7" id="KW-0175">Coiled coil</keyword>
<evidence type="ECO:0008006" key="13">
    <source>
        <dbReference type="Google" id="ProtNLM"/>
    </source>
</evidence>
<keyword evidence="12" id="KW-1185">Reference proteome</keyword>
<dbReference type="Gramene" id="EFJ22210">
    <property type="protein sequence ID" value="EFJ22210"/>
    <property type="gene ID" value="SELMODRAFT_105336"/>
</dbReference>
<reference evidence="11 12" key="1">
    <citation type="journal article" date="2011" name="Science">
        <title>The Selaginella genome identifies genetic changes associated with the evolution of vascular plants.</title>
        <authorList>
            <person name="Banks J.A."/>
            <person name="Nishiyama T."/>
            <person name="Hasebe M."/>
            <person name="Bowman J.L."/>
            <person name="Gribskov M."/>
            <person name="dePamphilis C."/>
            <person name="Albert V.A."/>
            <person name="Aono N."/>
            <person name="Aoyama T."/>
            <person name="Ambrose B.A."/>
            <person name="Ashton N.W."/>
            <person name="Axtell M.J."/>
            <person name="Barker E."/>
            <person name="Barker M.S."/>
            <person name="Bennetzen J.L."/>
            <person name="Bonawitz N.D."/>
            <person name="Chapple C."/>
            <person name="Cheng C."/>
            <person name="Correa L.G."/>
            <person name="Dacre M."/>
            <person name="DeBarry J."/>
            <person name="Dreyer I."/>
            <person name="Elias M."/>
            <person name="Engstrom E.M."/>
            <person name="Estelle M."/>
            <person name="Feng L."/>
            <person name="Finet C."/>
            <person name="Floyd S.K."/>
            <person name="Frommer W.B."/>
            <person name="Fujita T."/>
            <person name="Gramzow L."/>
            <person name="Gutensohn M."/>
            <person name="Harholt J."/>
            <person name="Hattori M."/>
            <person name="Heyl A."/>
            <person name="Hirai T."/>
            <person name="Hiwatashi Y."/>
            <person name="Ishikawa M."/>
            <person name="Iwata M."/>
            <person name="Karol K.G."/>
            <person name="Koehler B."/>
            <person name="Kolukisaoglu U."/>
            <person name="Kubo M."/>
            <person name="Kurata T."/>
            <person name="Lalonde S."/>
            <person name="Li K."/>
            <person name="Li Y."/>
            <person name="Litt A."/>
            <person name="Lyons E."/>
            <person name="Manning G."/>
            <person name="Maruyama T."/>
            <person name="Michael T.P."/>
            <person name="Mikami K."/>
            <person name="Miyazaki S."/>
            <person name="Morinaga S."/>
            <person name="Murata T."/>
            <person name="Mueller-Roeber B."/>
            <person name="Nelson D.R."/>
            <person name="Obara M."/>
            <person name="Oguri Y."/>
            <person name="Olmstead R.G."/>
            <person name="Onodera N."/>
            <person name="Petersen B.L."/>
            <person name="Pils B."/>
            <person name="Prigge M."/>
            <person name="Rensing S.A."/>
            <person name="Riano-Pachon D.M."/>
            <person name="Roberts A.W."/>
            <person name="Sato Y."/>
            <person name="Scheller H.V."/>
            <person name="Schulz B."/>
            <person name="Schulz C."/>
            <person name="Shakirov E.V."/>
            <person name="Shibagaki N."/>
            <person name="Shinohara N."/>
            <person name="Shippen D.E."/>
            <person name="Soerensen I."/>
            <person name="Sotooka R."/>
            <person name="Sugimoto N."/>
            <person name="Sugita M."/>
            <person name="Sumikawa N."/>
            <person name="Tanurdzic M."/>
            <person name="Theissen G."/>
            <person name="Ulvskov P."/>
            <person name="Wakazuki S."/>
            <person name="Weng J.K."/>
            <person name="Willats W.W."/>
            <person name="Wipf D."/>
            <person name="Wolf P.G."/>
            <person name="Yang L."/>
            <person name="Zimmer A.D."/>
            <person name="Zhu Q."/>
            <person name="Mitros T."/>
            <person name="Hellsten U."/>
            <person name="Loque D."/>
            <person name="Otillar R."/>
            <person name="Salamov A."/>
            <person name="Schmutz J."/>
            <person name="Shapiro H."/>
            <person name="Lindquist E."/>
            <person name="Lucas S."/>
            <person name="Rokhsar D."/>
            <person name="Grigoriev I.V."/>
        </authorList>
    </citation>
    <scope>NUCLEOTIDE SEQUENCE [LARGE SCALE GENOMIC DNA]</scope>
</reference>
<dbReference type="PANTHER" id="PTHR45629">
    <property type="entry name" value="SNF2/RAD54 FAMILY MEMBER"/>
    <property type="match status" value="1"/>
</dbReference>
<dbReference type="InterPro" id="IPR027417">
    <property type="entry name" value="P-loop_NTPase"/>
</dbReference>
<accession>D8RZT8</accession>
<evidence type="ECO:0000313" key="12">
    <source>
        <dbReference type="Proteomes" id="UP000001514"/>
    </source>
</evidence>
<evidence type="ECO:0000256" key="6">
    <source>
        <dbReference type="ARBA" id="ARBA00023172"/>
    </source>
</evidence>
<feature type="domain" description="Helicase C-terminal" evidence="10">
    <location>
        <begin position="435"/>
        <end position="595"/>
    </location>
</feature>
<dbReference type="FunCoup" id="D8RZT8">
    <property type="interactions" value="188"/>
</dbReference>
<dbReference type="EMBL" id="GL377596">
    <property type="protein sequence ID" value="EFJ22210.1"/>
    <property type="molecule type" value="Genomic_DNA"/>
</dbReference>
<sequence>MKQQISTTSRDTFESANSADYGSATSSLAEVSKGGTDDVLEISSSSLSKKSNKSALDLVLGEGRWKFILPGNVSSILYEHQHEGLRWLWRLHLQRRGGILGDDMGLGKTMQIAAFLCGLFHSKLIKRALIVAPKTLIPHWGKELNVVGLGRKVKDYSGTSISVRESNLDRILQAGGVLLTTYDIVRHNTNALKGEYNFDDDDVTWDYVILDEGHLIKNPSTQRAKSLKEIPSAHRIIISGTPIQNNLREMWALFDFCYPELLGDRKEFKAKYETMILSGNDKNATDRQKRIGAAVAQELQDRFAPYFLRRLKKDVFPNTGEETQQLAKKNDIIVWLRLSQRQRQMYTAFLRSETAQGSLAGSAKGSALAALTILKKICDHPLLLTKRATDDVVEGLEYLDSTDIAAAEAMRKSLAGLAEPEPDSDGNKHSCKIVFLMALLENLVQEGHRTLVFAQTLKMLDIIQEEITKRRYSFCRIDGKTKGSERQRIVEDFQTDGCTVSIFLLTSQVGGLGLTLTAADRVVIVDPAWNPSKDNQSVDRAYRIGQLRDVIVYRLMTSGTLEEKIYRKQVFKGGLMKVATERAEQFRYFSQQDFRELLTVPKTGFDISPTQQQLYEEHASQFEVDEELAKHIKFLERQGIAGVSHHDLLFSKAAPELPPAADEEVSATASVSSIFSAFTSLLMYFGFSYSSAAYQPQSNYWKGTQRVNLVDLDDSQMNVRHLQDNINRLSSMLSNRSLVSKLPDGGENIRKKMKDLEIELEEASRAREKEIVDVDEFASAFDKLHVIV</sequence>
<dbReference type="SMART" id="SM00490">
    <property type="entry name" value="HELICc"/>
    <property type="match status" value="1"/>
</dbReference>
<dbReference type="PROSITE" id="PS51194">
    <property type="entry name" value="HELICASE_CTER"/>
    <property type="match status" value="1"/>
</dbReference>
<dbReference type="InterPro" id="IPR000330">
    <property type="entry name" value="SNF2_N"/>
</dbReference>
<dbReference type="STRING" id="88036.D8RZT8"/>
<dbReference type="InParanoid" id="D8RZT8"/>
<dbReference type="OMA" id="MDDGEQR"/>
<dbReference type="InterPro" id="IPR050496">
    <property type="entry name" value="SNF2_RAD54_helicase_repair"/>
</dbReference>
<dbReference type="FunFam" id="3.40.50.10810:FF:000055">
    <property type="entry name" value="Protein CHROMATIN REMODELING 24"/>
    <property type="match status" value="1"/>
</dbReference>
<evidence type="ECO:0000256" key="1">
    <source>
        <dbReference type="ARBA" id="ARBA00007025"/>
    </source>
</evidence>
<dbReference type="GO" id="GO:0015616">
    <property type="term" value="F:DNA translocase activity"/>
    <property type="evidence" value="ECO:0000318"/>
    <property type="project" value="GO_Central"/>
</dbReference>
<evidence type="ECO:0000259" key="9">
    <source>
        <dbReference type="PROSITE" id="PS51192"/>
    </source>
</evidence>
<dbReference type="Pfam" id="PF00271">
    <property type="entry name" value="Helicase_C"/>
    <property type="match status" value="1"/>
</dbReference>
<dbReference type="GO" id="GO:0006281">
    <property type="term" value="P:DNA repair"/>
    <property type="evidence" value="ECO:0000318"/>
    <property type="project" value="GO_Central"/>
</dbReference>
<dbReference type="Gene3D" id="3.40.50.10810">
    <property type="entry name" value="Tandem AAA-ATPase domain"/>
    <property type="match status" value="1"/>
</dbReference>
<keyword evidence="2" id="KW-0547">Nucleotide-binding</keyword>
<evidence type="ECO:0000256" key="7">
    <source>
        <dbReference type="SAM" id="Coils"/>
    </source>
</evidence>
<dbReference type="HOGENOM" id="CLU_000315_17_0_1"/>